<dbReference type="PROSITE" id="PS50928">
    <property type="entry name" value="ABC_TM1"/>
    <property type="match status" value="1"/>
</dbReference>
<feature type="transmembrane region" description="Helical" evidence="8">
    <location>
        <begin position="6"/>
        <end position="34"/>
    </location>
</feature>
<evidence type="ECO:0000256" key="3">
    <source>
        <dbReference type="ARBA" id="ARBA00022475"/>
    </source>
</evidence>
<evidence type="ECO:0000256" key="6">
    <source>
        <dbReference type="ARBA" id="ARBA00022989"/>
    </source>
</evidence>
<dbReference type="InterPro" id="IPR035906">
    <property type="entry name" value="MetI-like_sf"/>
</dbReference>
<dbReference type="Pfam" id="PF00528">
    <property type="entry name" value="BPD_transp_1"/>
    <property type="match status" value="1"/>
</dbReference>
<evidence type="ECO:0000256" key="4">
    <source>
        <dbReference type="ARBA" id="ARBA00022692"/>
    </source>
</evidence>
<organism evidence="10 11">
    <name type="scientific">Microtetraspora glauca</name>
    <dbReference type="NCBI Taxonomy" id="1996"/>
    <lineage>
        <taxon>Bacteria</taxon>
        <taxon>Bacillati</taxon>
        <taxon>Actinomycetota</taxon>
        <taxon>Actinomycetes</taxon>
        <taxon>Streptosporangiales</taxon>
        <taxon>Streptosporangiaceae</taxon>
        <taxon>Microtetraspora</taxon>
    </lineage>
</organism>
<gene>
    <name evidence="10" type="ORF">AB0I59_21875</name>
</gene>
<evidence type="ECO:0000256" key="7">
    <source>
        <dbReference type="ARBA" id="ARBA00023136"/>
    </source>
</evidence>
<dbReference type="CDD" id="cd06261">
    <property type="entry name" value="TM_PBP2"/>
    <property type="match status" value="1"/>
</dbReference>
<evidence type="ECO:0000256" key="5">
    <source>
        <dbReference type="ARBA" id="ARBA00022970"/>
    </source>
</evidence>
<evidence type="ECO:0000313" key="11">
    <source>
        <dbReference type="Proteomes" id="UP001551675"/>
    </source>
</evidence>
<proteinExistence type="inferred from homology"/>
<feature type="domain" description="ABC transmembrane type-1" evidence="9">
    <location>
        <begin position="11"/>
        <end position="199"/>
    </location>
</feature>
<evidence type="ECO:0000256" key="2">
    <source>
        <dbReference type="ARBA" id="ARBA00022448"/>
    </source>
</evidence>
<keyword evidence="11" id="KW-1185">Reference proteome</keyword>
<accession>A0ABV3GI30</accession>
<dbReference type="InterPro" id="IPR010065">
    <property type="entry name" value="AA_ABC_transptr_permease_3TM"/>
</dbReference>
<dbReference type="PANTHER" id="PTHR30614">
    <property type="entry name" value="MEMBRANE COMPONENT OF AMINO ACID ABC TRANSPORTER"/>
    <property type="match status" value="1"/>
</dbReference>
<keyword evidence="2 8" id="KW-0813">Transport</keyword>
<evidence type="ECO:0000256" key="1">
    <source>
        <dbReference type="ARBA" id="ARBA00004651"/>
    </source>
</evidence>
<keyword evidence="7 8" id="KW-0472">Membrane</keyword>
<evidence type="ECO:0000259" key="9">
    <source>
        <dbReference type="PROSITE" id="PS50928"/>
    </source>
</evidence>
<comment type="subcellular location">
    <subcellularLocation>
        <location evidence="1 8">Cell membrane</location>
        <topology evidence="1 8">Multi-pass membrane protein</topology>
    </subcellularLocation>
</comment>
<evidence type="ECO:0000313" key="10">
    <source>
        <dbReference type="EMBL" id="MEV0971285.1"/>
    </source>
</evidence>
<keyword evidence="5" id="KW-0029">Amino-acid transport</keyword>
<comment type="caution">
    <text evidence="10">The sequence shown here is derived from an EMBL/GenBank/DDBJ whole genome shotgun (WGS) entry which is preliminary data.</text>
</comment>
<comment type="similarity">
    <text evidence="8">Belongs to the binding-protein-dependent transport system permease family.</text>
</comment>
<dbReference type="EMBL" id="JBFALK010000012">
    <property type="protein sequence ID" value="MEV0971285.1"/>
    <property type="molecule type" value="Genomic_DNA"/>
</dbReference>
<name>A0ABV3GI30_MICGL</name>
<dbReference type="InterPro" id="IPR000515">
    <property type="entry name" value="MetI-like"/>
</dbReference>
<dbReference type="Proteomes" id="UP001551675">
    <property type="component" value="Unassembled WGS sequence"/>
</dbReference>
<dbReference type="Gene3D" id="1.10.3720.10">
    <property type="entry name" value="MetI-like"/>
    <property type="match status" value="1"/>
</dbReference>
<protein>
    <submittedName>
        <fullName evidence="10">Amino acid ABC transporter permease</fullName>
    </submittedName>
</protein>
<reference evidence="10 11" key="1">
    <citation type="submission" date="2024-06" db="EMBL/GenBank/DDBJ databases">
        <title>The Natural Products Discovery Center: Release of the First 8490 Sequenced Strains for Exploring Actinobacteria Biosynthetic Diversity.</title>
        <authorList>
            <person name="Kalkreuter E."/>
            <person name="Kautsar S.A."/>
            <person name="Yang D."/>
            <person name="Bader C.D."/>
            <person name="Teijaro C.N."/>
            <person name="Fluegel L."/>
            <person name="Davis C.M."/>
            <person name="Simpson J.R."/>
            <person name="Lauterbach L."/>
            <person name="Steele A.D."/>
            <person name="Gui C."/>
            <person name="Meng S."/>
            <person name="Li G."/>
            <person name="Viehrig K."/>
            <person name="Ye F."/>
            <person name="Su P."/>
            <person name="Kiefer A.F."/>
            <person name="Nichols A."/>
            <person name="Cepeda A.J."/>
            <person name="Yan W."/>
            <person name="Fan B."/>
            <person name="Jiang Y."/>
            <person name="Adhikari A."/>
            <person name="Zheng C.-J."/>
            <person name="Schuster L."/>
            <person name="Cowan T.M."/>
            <person name="Smanski M.J."/>
            <person name="Chevrette M.G."/>
            <person name="De Carvalho L.P.S."/>
            <person name="Shen B."/>
        </authorList>
    </citation>
    <scope>NUCLEOTIDE SEQUENCE [LARGE SCALE GENOMIC DNA]</scope>
    <source>
        <strain evidence="10 11">NPDC050100</strain>
    </source>
</reference>
<sequence length="212" mass="22175">MIPLDVLGNAIVMTVVITVSSFLIGAILGVPLVLLRTSRFGVVRVLTRALIDVLRGVPPVVWIFILYFGVSSDVIKLDPLTAAIGGLGVISCAYLAEIYRGGLLSVHAGQTEAAQALGFGQVGIFTRIVAPQAFRVCLPSAATYGIGLLKDSSLASTIGVAEIAFRATAQARSGGDGITPFVIAGVLYIALSMPLAYLSRTLDTKLRMKVSV</sequence>
<dbReference type="RefSeq" id="WP_061252933.1">
    <property type="nucleotide sequence ID" value="NZ_JBFALK010000012.1"/>
</dbReference>
<evidence type="ECO:0000256" key="8">
    <source>
        <dbReference type="RuleBase" id="RU363032"/>
    </source>
</evidence>
<keyword evidence="4 8" id="KW-0812">Transmembrane</keyword>
<keyword evidence="6 8" id="KW-1133">Transmembrane helix</keyword>
<dbReference type="SUPFAM" id="SSF161098">
    <property type="entry name" value="MetI-like"/>
    <property type="match status" value="1"/>
</dbReference>
<dbReference type="NCBIfam" id="TIGR01726">
    <property type="entry name" value="HEQRo_perm_3TM"/>
    <property type="match status" value="1"/>
</dbReference>
<feature type="transmembrane region" description="Helical" evidence="8">
    <location>
        <begin position="46"/>
        <end position="70"/>
    </location>
</feature>
<keyword evidence="3" id="KW-1003">Cell membrane</keyword>
<feature type="transmembrane region" description="Helical" evidence="8">
    <location>
        <begin position="178"/>
        <end position="198"/>
    </location>
</feature>
<dbReference type="InterPro" id="IPR043429">
    <property type="entry name" value="ArtM/GltK/GlnP/TcyL/YhdX-like"/>
</dbReference>
<dbReference type="PANTHER" id="PTHR30614:SF0">
    <property type="entry name" value="L-CYSTINE TRANSPORT SYSTEM PERMEASE PROTEIN TCYL"/>
    <property type="match status" value="1"/>
</dbReference>